<evidence type="ECO:0000256" key="1">
    <source>
        <dbReference type="ARBA" id="ARBA00001024"/>
    </source>
</evidence>
<dbReference type="Gene3D" id="3.40.50.1820">
    <property type="entry name" value="alpha/beta hydrolase"/>
    <property type="match status" value="1"/>
</dbReference>
<dbReference type="EC" id="3.1.1.3" evidence="3"/>
<feature type="signal peptide" evidence="8">
    <location>
        <begin position="1"/>
        <end position="26"/>
    </location>
</feature>
<accession>A0AAU6Q4R5</accession>
<dbReference type="AlphaFoldDB" id="A0AAU6Q4R5"/>
<evidence type="ECO:0000256" key="6">
    <source>
        <dbReference type="ARBA" id="ARBA00022801"/>
    </source>
</evidence>
<evidence type="ECO:0000313" key="10">
    <source>
        <dbReference type="EMBL" id="WYF45349.1"/>
    </source>
</evidence>
<keyword evidence="7" id="KW-0443">Lipid metabolism</keyword>
<evidence type="ECO:0000256" key="4">
    <source>
        <dbReference type="ARBA" id="ARBA00022525"/>
    </source>
</evidence>
<keyword evidence="6" id="KW-0378">Hydrolase</keyword>
<dbReference type="SUPFAM" id="SSF53474">
    <property type="entry name" value="alpha/beta-Hydrolases"/>
    <property type="match status" value="1"/>
</dbReference>
<keyword evidence="4" id="KW-0964">Secreted</keyword>
<evidence type="ECO:0000256" key="7">
    <source>
        <dbReference type="ARBA" id="ARBA00023098"/>
    </source>
</evidence>
<evidence type="ECO:0000256" key="3">
    <source>
        <dbReference type="ARBA" id="ARBA00013279"/>
    </source>
</evidence>
<dbReference type="GO" id="GO:0006629">
    <property type="term" value="P:lipid metabolic process"/>
    <property type="evidence" value="ECO:0007669"/>
    <property type="project" value="UniProtKB-KW"/>
</dbReference>
<protein>
    <recommendedName>
        <fullName evidence="3">triacylglycerol lipase</fullName>
        <ecNumber evidence="3">3.1.1.3</ecNumber>
    </recommendedName>
</protein>
<dbReference type="Pfam" id="PF24708">
    <property type="entry name" value="Lip_C"/>
    <property type="match status" value="1"/>
</dbReference>
<feature type="domain" description="Lipase-like C-terminal" evidence="9">
    <location>
        <begin position="88"/>
        <end position="447"/>
    </location>
</feature>
<keyword evidence="5 8" id="KW-0732">Signal</keyword>
<evidence type="ECO:0000259" key="9">
    <source>
        <dbReference type="Pfam" id="PF24708"/>
    </source>
</evidence>
<evidence type="ECO:0000256" key="2">
    <source>
        <dbReference type="ARBA" id="ARBA00004613"/>
    </source>
</evidence>
<dbReference type="PANTHER" id="PTHR34043:SF3">
    <property type="entry name" value="ALPHA_BETA-HYDROLASES SUPERFAMILY PROTEIN"/>
    <property type="match status" value="1"/>
</dbReference>
<proteinExistence type="predicted"/>
<dbReference type="InterPro" id="IPR056304">
    <property type="entry name" value="Lip-like_C"/>
</dbReference>
<comment type="subcellular location">
    <subcellularLocation>
        <location evidence="2">Secreted</location>
    </subcellularLocation>
</comment>
<reference evidence="10" key="1">
    <citation type="submission" date="2024-03" db="EMBL/GenBank/DDBJ databases">
        <title>Deinococcus weizhi sp. nov., isolated from human skin.</title>
        <authorList>
            <person name="Wei Z."/>
            <person name="Tian F."/>
            <person name="Yang C."/>
            <person name="Xin L.T."/>
            <person name="Wen Z.J."/>
            <person name="Lan K.C."/>
            <person name="Yu L."/>
            <person name="Zhe W."/>
            <person name="Dan F.D."/>
            <person name="Jun W."/>
            <person name="Rui Z."/>
            <person name="Yong X.J."/>
            <person name="Ting Y."/>
            <person name="Wei X."/>
            <person name="Xu Z.G."/>
            <person name="Xin Z."/>
            <person name="Dong F.G."/>
            <person name="Ni X.M."/>
            <person name="Zheng M.G."/>
            <person name="Chun Y."/>
            <person name="Qian W.X."/>
        </authorList>
    </citation>
    <scope>NUCLEOTIDE SEQUENCE</scope>
    <source>
        <strain evidence="10">VB142</strain>
    </source>
</reference>
<dbReference type="GO" id="GO:0004806">
    <property type="term" value="F:triacylglycerol lipase activity"/>
    <property type="evidence" value="ECO:0007669"/>
    <property type="project" value="UniProtKB-EC"/>
</dbReference>
<comment type="catalytic activity">
    <reaction evidence="1">
        <text>a triacylglycerol + H2O = a diacylglycerol + a fatty acid + H(+)</text>
        <dbReference type="Rhea" id="RHEA:12044"/>
        <dbReference type="ChEBI" id="CHEBI:15377"/>
        <dbReference type="ChEBI" id="CHEBI:15378"/>
        <dbReference type="ChEBI" id="CHEBI:17855"/>
        <dbReference type="ChEBI" id="CHEBI:18035"/>
        <dbReference type="ChEBI" id="CHEBI:28868"/>
        <dbReference type="EC" id="3.1.1.3"/>
    </reaction>
</comment>
<dbReference type="PANTHER" id="PTHR34043">
    <property type="entry name" value="ALPHA/BETA-HYDROLASES SUPERFAMILY PROTEIN"/>
    <property type="match status" value="1"/>
</dbReference>
<dbReference type="EMBL" id="CP149782">
    <property type="protein sequence ID" value="WYF45349.1"/>
    <property type="molecule type" value="Genomic_DNA"/>
</dbReference>
<evidence type="ECO:0000256" key="8">
    <source>
        <dbReference type="SAM" id="SignalP"/>
    </source>
</evidence>
<name>A0AAU6Q4R5_9DEIO</name>
<sequence length="465" mass="50628">MKKSALMIPVLSLMLAACGQSTPASTSTASATTGVSASGKADYAARKAMALSGQAHPSEPLVTPKMTDLATTYPGGRPIQAQSMDQSVPIVLFHGLGGFGRDEVLGLKYWGGLMDVQEDLKSLGFKVFTVSMGPVSSNWDRAAEAYAQIKGGCVDYGAVHSQEAGHTRHDTRKCYPGFYPQWDAKHPVNFIGHSMGAPTARLLVKLLDDGSAANAEGDNLFVGGRRGWVKNVMTISGANTGSPAGDNLQDNIAFFKDLLLSMGVMAGENSLYDFDLGQFGIYRLPGESSIAYMNRVFNPENPVWKSNDQAGYDLRVDAAYRLNEFIGRSRHTKYFSWATEDTSRGLLTGWRYPNVTMLAPMVTTAYPYAWPLPNGLGNQSGFSPLKLVTYDASWWENDGLVPVKAQHQPLGEQASDYAGQPTQPGQWYRLGQVDGYDHLDITGNLTLRDVKQFYRNQAAFLSSQN</sequence>
<dbReference type="PROSITE" id="PS51257">
    <property type="entry name" value="PROKAR_LIPOPROTEIN"/>
    <property type="match status" value="1"/>
</dbReference>
<dbReference type="InterPro" id="IPR029058">
    <property type="entry name" value="AB_hydrolase_fold"/>
</dbReference>
<evidence type="ECO:0000256" key="5">
    <source>
        <dbReference type="ARBA" id="ARBA00022729"/>
    </source>
</evidence>
<feature type="chain" id="PRO_5043761335" description="triacylglycerol lipase" evidence="8">
    <location>
        <begin position="27"/>
        <end position="465"/>
    </location>
</feature>
<dbReference type="GO" id="GO:0005576">
    <property type="term" value="C:extracellular region"/>
    <property type="evidence" value="ECO:0007669"/>
    <property type="project" value="UniProtKB-SubCell"/>
</dbReference>
<dbReference type="RefSeq" id="WP_339096570.1">
    <property type="nucleotide sequence ID" value="NZ_CP149782.1"/>
</dbReference>
<gene>
    <name evidence="10" type="ORF">WDJ50_04265</name>
</gene>
<organism evidence="10">
    <name type="scientific">Deinococcus sp. VB142</name>
    <dbReference type="NCBI Taxonomy" id="3112952"/>
    <lineage>
        <taxon>Bacteria</taxon>
        <taxon>Thermotogati</taxon>
        <taxon>Deinococcota</taxon>
        <taxon>Deinococci</taxon>
        <taxon>Deinococcales</taxon>
        <taxon>Deinococcaceae</taxon>
        <taxon>Deinococcus</taxon>
    </lineage>
</organism>